<dbReference type="Gene3D" id="3.30.559.10">
    <property type="entry name" value="Chloramphenicol acetyltransferase-like domain"/>
    <property type="match status" value="1"/>
</dbReference>
<reference evidence="3 4" key="1">
    <citation type="submission" date="2017-01" db="EMBL/GenBank/DDBJ databases">
        <title>Comparative Genomics of 38 Pectobacterium strains comprising three species revealed the characteristics of Pectobacterium carotovorum.</title>
        <authorList>
            <person name="Xie H."/>
            <person name="Ma Y."/>
            <person name="Li X."/>
        </authorList>
    </citation>
    <scope>NUCLEOTIDE SEQUENCE [LARGE SCALE GENOMIC DNA]</scope>
    <source>
        <strain evidence="3 4">Q142</strain>
    </source>
</reference>
<name>A0ABD6VJS0_9GAMM</name>
<organism evidence="3 4">
    <name type="scientific">Pectobacterium odoriferum</name>
    <dbReference type="NCBI Taxonomy" id="78398"/>
    <lineage>
        <taxon>Bacteria</taxon>
        <taxon>Pseudomonadati</taxon>
        <taxon>Pseudomonadota</taxon>
        <taxon>Gammaproteobacteria</taxon>
        <taxon>Enterobacterales</taxon>
        <taxon>Pectobacteriaceae</taxon>
        <taxon>Pectobacterium</taxon>
    </lineage>
</organism>
<dbReference type="PANTHER" id="PTHR45527">
    <property type="entry name" value="NONRIBOSOMAL PEPTIDE SYNTHETASE"/>
    <property type="match status" value="1"/>
</dbReference>
<dbReference type="Pfam" id="PF00668">
    <property type="entry name" value="Condensation"/>
    <property type="match status" value="1"/>
</dbReference>
<sequence>MSDKKVFLCNLQPVGNRENAQCDLIFPLSSAQRGMWFAQHLNHSAKAQVFKAAEYLEILSPLDTEIFEKAARIVVEEAPSLRMTLHNTPEGPCQRLDLPPDWNFPQLDFSQESDPTASAERWMRNDQNTPFNLSRGPLFSLALLQLAPERFFFYHSYHHTILDGYGAALLARRMAEVYSDLLVGNHPHGDSFASLTDVLDANNAYEASTRYEQDRQYWMKQLTDQPAPVSLAQRQATCSDIVRRQQYLPQHTHLQLRDIASRHGVALPQLLISLIAIYLQRITRQDDLLLGLPMTARSGSNFRRFPGMVSNVLPLRLRLSDDDGIAECLSQTKSVLYGAGRHQRYRGESISADLGLIAQGSPLYSTLINIIPFQYDDIRFGDAGVTVHNLALGPSDDLMITVLDRGTTHGLELCLTGNASLYDEDDLACHLRRLMYFFAIAEDNLPKKVGDYELLSPQEHDTLMQWGAAQSTYPSTHCIHEQFEAQAQAWPDATAVVCQAQSLRYGELNARANQLAHWLIELGIRPDSRVAIALERSCELPVAILAALK</sequence>
<evidence type="ECO:0000259" key="2">
    <source>
        <dbReference type="Pfam" id="PF00668"/>
    </source>
</evidence>
<dbReference type="AlphaFoldDB" id="A0ABD6VJS0"/>
<dbReference type="InterPro" id="IPR042099">
    <property type="entry name" value="ANL_N_sf"/>
</dbReference>
<dbReference type="Pfam" id="PF00501">
    <property type="entry name" value="AMP-binding"/>
    <property type="match status" value="1"/>
</dbReference>
<evidence type="ECO:0000313" key="4">
    <source>
        <dbReference type="Proteomes" id="UP000237274"/>
    </source>
</evidence>
<dbReference type="Gene3D" id="3.40.50.12780">
    <property type="entry name" value="N-terminal domain of ligase-like"/>
    <property type="match status" value="1"/>
</dbReference>
<evidence type="ECO:0008006" key="5">
    <source>
        <dbReference type="Google" id="ProtNLM"/>
    </source>
</evidence>
<protein>
    <recommendedName>
        <fullName evidence="5">Non-ribosomal peptide synthetase</fullName>
    </recommendedName>
</protein>
<feature type="domain" description="Condensation" evidence="2">
    <location>
        <begin position="26"/>
        <end position="463"/>
    </location>
</feature>
<dbReference type="PANTHER" id="PTHR45527:SF1">
    <property type="entry name" value="FATTY ACID SYNTHASE"/>
    <property type="match status" value="1"/>
</dbReference>
<dbReference type="InterPro" id="IPR001242">
    <property type="entry name" value="Condensation_dom"/>
</dbReference>
<accession>A0ABD6VJS0</accession>
<dbReference type="SUPFAM" id="SSF52777">
    <property type="entry name" value="CoA-dependent acyltransferases"/>
    <property type="match status" value="2"/>
</dbReference>
<dbReference type="InterPro" id="IPR023213">
    <property type="entry name" value="CAT-like_dom_sf"/>
</dbReference>
<comment type="caution">
    <text evidence="3">The sequence shown here is derived from an EMBL/GenBank/DDBJ whole genome shotgun (WGS) entry which is preliminary data.</text>
</comment>
<feature type="domain" description="AMP-dependent synthetase/ligase" evidence="1">
    <location>
        <begin position="483"/>
        <end position="549"/>
    </location>
</feature>
<dbReference type="RefSeq" id="WP_146043964.1">
    <property type="nucleotide sequence ID" value="NZ_MTAH01000032.1"/>
</dbReference>
<dbReference type="Proteomes" id="UP000237274">
    <property type="component" value="Unassembled WGS sequence"/>
</dbReference>
<evidence type="ECO:0000259" key="1">
    <source>
        <dbReference type="Pfam" id="PF00501"/>
    </source>
</evidence>
<dbReference type="Gene3D" id="3.30.559.30">
    <property type="entry name" value="Nonribosomal peptide synthetase, condensation domain"/>
    <property type="match status" value="1"/>
</dbReference>
<dbReference type="SUPFAM" id="SSF56801">
    <property type="entry name" value="Acetyl-CoA synthetase-like"/>
    <property type="match status" value="1"/>
</dbReference>
<evidence type="ECO:0000313" key="3">
    <source>
        <dbReference type="EMBL" id="POE22216.1"/>
    </source>
</evidence>
<feature type="non-terminal residue" evidence="3">
    <location>
        <position position="549"/>
    </location>
</feature>
<dbReference type="InterPro" id="IPR000873">
    <property type="entry name" value="AMP-dep_synth/lig_dom"/>
</dbReference>
<gene>
    <name evidence="3" type="ORF">BV926_22190</name>
</gene>
<proteinExistence type="predicted"/>
<dbReference type="EMBL" id="MTAO01000030">
    <property type="protein sequence ID" value="POE22216.1"/>
    <property type="molecule type" value="Genomic_DNA"/>
</dbReference>